<evidence type="ECO:0000313" key="2">
    <source>
        <dbReference type="EMBL" id="EMS65687.1"/>
    </source>
</evidence>
<evidence type="ECO:0000256" key="1">
    <source>
        <dbReference type="SAM" id="MobiDB-lite"/>
    </source>
</evidence>
<organism evidence="2">
    <name type="scientific">Triticum urartu</name>
    <name type="common">Red wild einkorn</name>
    <name type="synonym">Crithodium urartu</name>
    <dbReference type="NCBI Taxonomy" id="4572"/>
    <lineage>
        <taxon>Eukaryota</taxon>
        <taxon>Viridiplantae</taxon>
        <taxon>Streptophyta</taxon>
        <taxon>Embryophyta</taxon>
        <taxon>Tracheophyta</taxon>
        <taxon>Spermatophyta</taxon>
        <taxon>Magnoliopsida</taxon>
        <taxon>Liliopsida</taxon>
        <taxon>Poales</taxon>
        <taxon>Poaceae</taxon>
        <taxon>BOP clade</taxon>
        <taxon>Pooideae</taxon>
        <taxon>Triticodae</taxon>
        <taxon>Triticeae</taxon>
        <taxon>Triticinae</taxon>
        <taxon>Triticum</taxon>
    </lineage>
</organism>
<feature type="region of interest" description="Disordered" evidence="1">
    <location>
        <begin position="105"/>
        <end position="129"/>
    </location>
</feature>
<feature type="compositionally biased region" description="Basic and acidic residues" evidence="1">
    <location>
        <begin position="105"/>
        <end position="118"/>
    </location>
</feature>
<accession>M8A080</accession>
<sequence>MATLTGQTKTVATPGICARWARPPAAPWPYLGIPDGISGREEIEHPSCIEQKLRPAAALLLDSIFFFLHCTATRTPGAAPLPAALSSTCLQVCTRGRHGWKAEAARHGGNVSKEEEVKQSQGKQVRCGDDVGEGEGVLTSAGRFSSSSELGGDIGCFDENCNFDGIDLMELLVQGRNLMEIPAEDPSFLYQATQIRVGKSIDCSWRRTRSPITTREQQLGHWEVAVAADGGCKPRRGRSQGHALPSLSSAGWGGSTGAGESRSAAANAGQEEFVRVERKKEMSACACAFRSFSFQYWTIHKRRPIIKGSM</sequence>
<dbReference type="EMBL" id="KD040800">
    <property type="protein sequence ID" value="EMS65687.1"/>
    <property type="molecule type" value="Genomic_DNA"/>
</dbReference>
<gene>
    <name evidence="2" type="ORF">TRIUR3_08420</name>
</gene>
<dbReference type="AlphaFoldDB" id="M8A080"/>
<reference evidence="2" key="1">
    <citation type="journal article" date="2013" name="Nature">
        <title>Draft genome of the wheat A-genome progenitor Triticum urartu.</title>
        <authorList>
            <person name="Ling H.Q."/>
            <person name="Zhao S."/>
            <person name="Liu D."/>
            <person name="Wang J."/>
            <person name="Sun H."/>
            <person name="Zhang C."/>
            <person name="Fan H."/>
            <person name="Li D."/>
            <person name="Dong L."/>
            <person name="Tao Y."/>
            <person name="Gao C."/>
            <person name="Wu H."/>
            <person name="Li Y."/>
            <person name="Cui Y."/>
            <person name="Guo X."/>
            <person name="Zheng S."/>
            <person name="Wang B."/>
            <person name="Yu K."/>
            <person name="Liang Q."/>
            <person name="Yang W."/>
            <person name="Lou X."/>
            <person name="Chen J."/>
            <person name="Feng M."/>
            <person name="Jian J."/>
            <person name="Zhang X."/>
            <person name="Luo G."/>
            <person name="Jiang Y."/>
            <person name="Liu J."/>
            <person name="Wang Z."/>
            <person name="Sha Y."/>
            <person name="Zhang B."/>
            <person name="Wu H."/>
            <person name="Tang D."/>
            <person name="Shen Q."/>
            <person name="Xue P."/>
            <person name="Zou S."/>
            <person name="Wang X."/>
            <person name="Liu X."/>
            <person name="Wang F."/>
            <person name="Yang Y."/>
            <person name="An X."/>
            <person name="Dong Z."/>
            <person name="Zhang K."/>
            <person name="Zhang X."/>
            <person name="Luo M.C."/>
            <person name="Dvorak J."/>
            <person name="Tong Y."/>
            <person name="Wang J."/>
            <person name="Yang H."/>
            <person name="Li Z."/>
            <person name="Wang D."/>
            <person name="Zhang A."/>
            <person name="Wang J."/>
        </authorList>
    </citation>
    <scope>NUCLEOTIDE SEQUENCE</scope>
</reference>
<proteinExistence type="predicted"/>
<name>M8A080_TRIUA</name>
<protein>
    <submittedName>
        <fullName evidence="2">Uncharacterized protein</fullName>
    </submittedName>
</protein>
<feature type="region of interest" description="Disordered" evidence="1">
    <location>
        <begin position="234"/>
        <end position="267"/>
    </location>
</feature>